<reference evidence="3" key="1">
    <citation type="journal article" date="2015" name="Nat. Genet.">
        <title>The genome and transcriptome of the zoonotic hookworm Ancylostoma ceylanicum identify infection-specific gene families.</title>
        <authorList>
            <person name="Schwarz E.M."/>
            <person name="Hu Y."/>
            <person name="Antoshechkin I."/>
            <person name="Miller M.M."/>
            <person name="Sternberg P.W."/>
            <person name="Aroian R.V."/>
        </authorList>
    </citation>
    <scope>NUCLEOTIDE SEQUENCE</scope>
    <source>
        <strain evidence="3">HY135</strain>
    </source>
</reference>
<evidence type="ECO:0008006" key="4">
    <source>
        <dbReference type="Google" id="ProtNLM"/>
    </source>
</evidence>
<organism evidence="2 3">
    <name type="scientific">Ancylostoma ceylanicum</name>
    <dbReference type="NCBI Taxonomy" id="53326"/>
    <lineage>
        <taxon>Eukaryota</taxon>
        <taxon>Metazoa</taxon>
        <taxon>Ecdysozoa</taxon>
        <taxon>Nematoda</taxon>
        <taxon>Chromadorea</taxon>
        <taxon>Rhabditida</taxon>
        <taxon>Rhabditina</taxon>
        <taxon>Rhabditomorpha</taxon>
        <taxon>Strongyloidea</taxon>
        <taxon>Ancylostomatidae</taxon>
        <taxon>Ancylostomatinae</taxon>
        <taxon>Ancylostoma</taxon>
    </lineage>
</organism>
<evidence type="ECO:0000313" key="3">
    <source>
        <dbReference type="Proteomes" id="UP000024635"/>
    </source>
</evidence>
<dbReference type="AlphaFoldDB" id="A0A016W4Q7"/>
<keyword evidence="1" id="KW-0472">Membrane</keyword>
<feature type="transmembrane region" description="Helical" evidence="1">
    <location>
        <begin position="6"/>
        <end position="26"/>
    </location>
</feature>
<keyword evidence="1" id="KW-1133">Transmembrane helix</keyword>
<evidence type="ECO:0000313" key="2">
    <source>
        <dbReference type="EMBL" id="EYC34620.1"/>
    </source>
</evidence>
<comment type="caution">
    <text evidence="2">The sequence shown here is derived from an EMBL/GenBank/DDBJ whole genome shotgun (WGS) entry which is preliminary data.</text>
</comment>
<keyword evidence="3" id="KW-1185">Reference proteome</keyword>
<dbReference type="EMBL" id="JARK01001337">
    <property type="protein sequence ID" value="EYC34620.1"/>
    <property type="molecule type" value="Genomic_DNA"/>
</dbReference>
<proteinExistence type="predicted"/>
<gene>
    <name evidence="2" type="primary">Acey_s0001.g59</name>
    <name evidence="2" type="ORF">Y032_0001g59</name>
</gene>
<accession>A0A016W4Q7</accession>
<protein>
    <recommendedName>
        <fullName evidence="4">SCP domain-containing protein</fullName>
    </recommendedName>
</protein>
<evidence type="ECO:0000256" key="1">
    <source>
        <dbReference type="SAM" id="Phobius"/>
    </source>
</evidence>
<name>A0A016W4Q7_9BILA</name>
<sequence length="165" mass="19032">MADNAGAVITMVPMFSLLFGVCYLLLMPITTSGNEEKHLVDCPYKKSKWYIEDYGLRAFLYLGVIINSRHNEFLSYNCDAELNAAYYLYNWNYKGSTEKLDFTGANGKRYFSTFDFLLDAGRHLGEIMKNRVSARPNMTPKNIGCYFRVDQKRATCFLEFKDNSI</sequence>
<dbReference type="Proteomes" id="UP000024635">
    <property type="component" value="Unassembled WGS sequence"/>
</dbReference>
<keyword evidence="1" id="KW-0812">Transmembrane</keyword>